<dbReference type="AlphaFoldDB" id="A0A9P0PQD9"/>
<name>A0A9P0PQD9_ACAOB</name>
<accession>A0A9P0PQD9</accession>
<evidence type="ECO:0000313" key="1">
    <source>
        <dbReference type="EMBL" id="CAH1995034.1"/>
    </source>
</evidence>
<dbReference type="Proteomes" id="UP001152888">
    <property type="component" value="Unassembled WGS sequence"/>
</dbReference>
<reference evidence="1" key="1">
    <citation type="submission" date="2022-03" db="EMBL/GenBank/DDBJ databases">
        <authorList>
            <person name="Sayadi A."/>
        </authorList>
    </citation>
    <scope>NUCLEOTIDE SEQUENCE</scope>
</reference>
<dbReference type="EMBL" id="CAKOFQ010007212">
    <property type="protein sequence ID" value="CAH1995034.1"/>
    <property type="molecule type" value="Genomic_DNA"/>
</dbReference>
<evidence type="ECO:0000313" key="2">
    <source>
        <dbReference type="Proteomes" id="UP001152888"/>
    </source>
</evidence>
<keyword evidence="2" id="KW-1185">Reference proteome</keyword>
<gene>
    <name evidence="1" type="ORF">ACAOBT_LOCUS22360</name>
</gene>
<comment type="caution">
    <text evidence="1">The sequence shown here is derived from an EMBL/GenBank/DDBJ whole genome shotgun (WGS) entry which is preliminary data.</text>
</comment>
<protein>
    <submittedName>
        <fullName evidence="1">Uncharacterized protein</fullName>
    </submittedName>
</protein>
<sequence>MYQIISSKCLKFGRFLKPLCQASTPSSKLVEWIIEVYHQ</sequence>
<organism evidence="1 2">
    <name type="scientific">Acanthoscelides obtectus</name>
    <name type="common">Bean weevil</name>
    <name type="synonym">Bruchus obtectus</name>
    <dbReference type="NCBI Taxonomy" id="200917"/>
    <lineage>
        <taxon>Eukaryota</taxon>
        <taxon>Metazoa</taxon>
        <taxon>Ecdysozoa</taxon>
        <taxon>Arthropoda</taxon>
        <taxon>Hexapoda</taxon>
        <taxon>Insecta</taxon>
        <taxon>Pterygota</taxon>
        <taxon>Neoptera</taxon>
        <taxon>Endopterygota</taxon>
        <taxon>Coleoptera</taxon>
        <taxon>Polyphaga</taxon>
        <taxon>Cucujiformia</taxon>
        <taxon>Chrysomeloidea</taxon>
        <taxon>Chrysomelidae</taxon>
        <taxon>Bruchinae</taxon>
        <taxon>Bruchini</taxon>
        <taxon>Acanthoscelides</taxon>
    </lineage>
</organism>
<proteinExistence type="predicted"/>